<dbReference type="EMBL" id="LT629736">
    <property type="protein sequence ID" value="SDS22608.1"/>
    <property type="molecule type" value="Genomic_DNA"/>
</dbReference>
<gene>
    <name evidence="5" type="ORF">SAMN05216421_1134</name>
</gene>
<evidence type="ECO:0000256" key="1">
    <source>
        <dbReference type="ARBA" id="ARBA00010923"/>
    </source>
</evidence>
<name>A0A1H1QGJ2_9GAMM</name>
<protein>
    <submittedName>
        <fullName evidence="5">Type I restriction enzyme, S subunit</fullName>
    </submittedName>
</protein>
<evidence type="ECO:0000256" key="2">
    <source>
        <dbReference type="ARBA" id="ARBA00022747"/>
    </source>
</evidence>
<evidence type="ECO:0000313" key="6">
    <source>
        <dbReference type="Proteomes" id="UP000243207"/>
    </source>
</evidence>
<dbReference type="SUPFAM" id="SSF116734">
    <property type="entry name" value="DNA methylase specificity domain"/>
    <property type="match status" value="2"/>
</dbReference>
<dbReference type="PANTHER" id="PTHR30408:SF12">
    <property type="entry name" value="TYPE I RESTRICTION ENZYME MJAVIII SPECIFICITY SUBUNIT"/>
    <property type="match status" value="1"/>
</dbReference>
<dbReference type="Pfam" id="PF01420">
    <property type="entry name" value="Methylase_S"/>
    <property type="match status" value="1"/>
</dbReference>
<dbReference type="InterPro" id="IPR052021">
    <property type="entry name" value="Type-I_RS_S_subunit"/>
</dbReference>
<dbReference type="Gene3D" id="1.10.287.1120">
    <property type="entry name" value="Bipartite methylase S protein"/>
    <property type="match status" value="1"/>
</dbReference>
<evidence type="ECO:0000256" key="3">
    <source>
        <dbReference type="ARBA" id="ARBA00023125"/>
    </source>
</evidence>
<keyword evidence="2" id="KW-0680">Restriction system</keyword>
<reference evidence="6" key="1">
    <citation type="submission" date="2016-10" db="EMBL/GenBank/DDBJ databases">
        <authorList>
            <person name="Varghese N."/>
            <person name="Submissions S."/>
        </authorList>
    </citation>
    <scope>NUCLEOTIDE SEQUENCE [LARGE SCALE GENOMIC DNA]</scope>
    <source>
        <strain evidence="6">NRRL B-51270</strain>
    </source>
</reference>
<dbReference type="InterPro" id="IPR044946">
    <property type="entry name" value="Restrct_endonuc_typeI_TRD_sf"/>
</dbReference>
<feature type="domain" description="Type I restriction modification DNA specificity" evidence="4">
    <location>
        <begin position="226"/>
        <end position="397"/>
    </location>
</feature>
<dbReference type="STRING" id="487184.SAMN05216421_1134"/>
<dbReference type="Gene3D" id="3.90.220.20">
    <property type="entry name" value="DNA methylase specificity domains"/>
    <property type="match status" value="2"/>
</dbReference>
<keyword evidence="3" id="KW-0238">DNA-binding</keyword>
<dbReference type="PANTHER" id="PTHR30408">
    <property type="entry name" value="TYPE-1 RESTRICTION ENZYME ECOKI SPECIFICITY PROTEIN"/>
    <property type="match status" value="1"/>
</dbReference>
<dbReference type="Proteomes" id="UP000243207">
    <property type="component" value="Chromosome I"/>
</dbReference>
<dbReference type="GO" id="GO:0003677">
    <property type="term" value="F:DNA binding"/>
    <property type="evidence" value="ECO:0007669"/>
    <property type="project" value="UniProtKB-KW"/>
</dbReference>
<dbReference type="REBASE" id="162862">
    <property type="entry name" value="S.Pxi51270ORF1133P"/>
</dbReference>
<keyword evidence="6" id="KW-1185">Reference proteome</keyword>
<evidence type="ECO:0000313" key="5">
    <source>
        <dbReference type="EMBL" id="SDS22608.1"/>
    </source>
</evidence>
<evidence type="ECO:0000259" key="4">
    <source>
        <dbReference type="Pfam" id="PF01420"/>
    </source>
</evidence>
<proteinExistence type="inferred from homology"/>
<sequence>MTPSLTLRDFGECLLGLGRGQSPTYVEGESPIHAINQKCVRNGIVDAAYSRAHDPLAFVKEFAVLQNGDVCINSTGTGTIGRVGLWAKSPSEVDRFFADSHVTIARPNTAVVNPRYLTALLQSPAVQTAMETYCFSGSTNQVELNKSALSYLTLSLLSRDEQDVVAEVIAGMDRAIEQTEALIAKQQRIKTGLMQDLLTNGIDEYGNIRSEATHAFKDSPLGRIPVEWEVQQLNAVAKQLTSGSRGWARYYSSEGAIFLRIGNLTREHINLRLDDLVFVQVPGLSEGKRTSVCEGDLLISITADLGIIGVIPADFGEAYVNQHIALVRLDRDAVNPRFVGHLLNGFIGRSQIDKLNESGAKAGLNLPTVGKLLIVVPKVDEQERVAELLDATDRQVERDGAYLKKLTRQKAGLTHDLLTGERRVISLFAQSAAQ</sequence>
<organism evidence="5 6">
    <name type="scientific">Halopseudomonas xinjiangensis</name>
    <dbReference type="NCBI Taxonomy" id="487184"/>
    <lineage>
        <taxon>Bacteria</taxon>
        <taxon>Pseudomonadati</taxon>
        <taxon>Pseudomonadota</taxon>
        <taxon>Gammaproteobacteria</taxon>
        <taxon>Pseudomonadales</taxon>
        <taxon>Pseudomonadaceae</taxon>
        <taxon>Halopseudomonas</taxon>
    </lineage>
</organism>
<comment type="similarity">
    <text evidence="1">Belongs to the type-I restriction system S methylase family.</text>
</comment>
<dbReference type="RefSeq" id="WP_231701545.1">
    <property type="nucleotide sequence ID" value="NZ_LT629736.1"/>
</dbReference>
<dbReference type="GO" id="GO:0009307">
    <property type="term" value="P:DNA restriction-modification system"/>
    <property type="evidence" value="ECO:0007669"/>
    <property type="project" value="UniProtKB-KW"/>
</dbReference>
<accession>A0A1H1QGJ2</accession>
<dbReference type="AlphaFoldDB" id="A0A1H1QGJ2"/>
<dbReference type="InterPro" id="IPR000055">
    <property type="entry name" value="Restrct_endonuc_typeI_TRD"/>
</dbReference>